<dbReference type="InterPro" id="IPR029767">
    <property type="entry name" value="WecB-like"/>
</dbReference>
<dbReference type="InterPro" id="IPR003331">
    <property type="entry name" value="UDP_GlcNAc_Epimerase_2_dom"/>
</dbReference>
<dbReference type="NCBIfam" id="TIGR03568">
    <property type="entry name" value="NeuC_NnaA"/>
    <property type="match status" value="1"/>
</dbReference>
<proteinExistence type="predicted"/>
<dbReference type="InterPro" id="IPR020004">
    <property type="entry name" value="UDP-GlcNAc_Epase"/>
</dbReference>
<dbReference type="Proteomes" id="UP000034531">
    <property type="component" value="Unassembled WGS sequence"/>
</dbReference>
<dbReference type="Gene3D" id="3.40.50.2000">
    <property type="entry name" value="Glycogen Phosphorylase B"/>
    <property type="match status" value="2"/>
</dbReference>
<dbReference type="EMBL" id="LBYI01000013">
    <property type="protein sequence ID" value="KKR50250.1"/>
    <property type="molecule type" value="Genomic_DNA"/>
</dbReference>
<dbReference type="Pfam" id="PF02350">
    <property type="entry name" value="Epimerase_2"/>
    <property type="match status" value="1"/>
</dbReference>
<dbReference type="AlphaFoldDB" id="A0A0G0TT59"/>
<dbReference type="GO" id="GO:0004553">
    <property type="term" value="F:hydrolase activity, hydrolyzing O-glycosyl compounds"/>
    <property type="evidence" value="ECO:0007669"/>
    <property type="project" value="InterPro"/>
</dbReference>
<dbReference type="PANTHER" id="PTHR43174">
    <property type="entry name" value="UDP-N-ACETYLGLUCOSAMINE 2-EPIMERASE"/>
    <property type="match status" value="1"/>
</dbReference>
<feature type="domain" description="UDP-N-acetylglucosamine 2-epimerase" evidence="1">
    <location>
        <begin position="39"/>
        <end position="375"/>
    </location>
</feature>
<dbReference type="SUPFAM" id="SSF53756">
    <property type="entry name" value="UDP-Glycosyltransferase/glycogen phosphorylase"/>
    <property type="match status" value="1"/>
</dbReference>
<reference evidence="2 3" key="1">
    <citation type="journal article" date="2015" name="Nature">
        <title>rRNA introns, odd ribosomes, and small enigmatic genomes across a large radiation of phyla.</title>
        <authorList>
            <person name="Brown C.T."/>
            <person name="Hug L.A."/>
            <person name="Thomas B.C."/>
            <person name="Sharon I."/>
            <person name="Castelle C.J."/>
            <person name="Singh A."/>
            <person name="Wilkins M.J."/>
            <person name="Williams K.H."/>
            <person name="Banfield J.F."/>
        </authorList>
    </citation>
    <scope>NUCLEOTIDE SEQUENCE [LARGE SCALE GENOMIC DNA]</scope>
</reference>
<evidence type="ECO:0000313" key="3">
    <source>
        <dbReference type="Proteomes" id="UP000034531"/>
    </source>
</evidence>
<name>A0A0G0TT59_9BACT</name>
<dbReference type="GO" id="GO:0006047">
    <property type="term" value="P:UDP-N-acetylglucosamine metabolic process"/>
    <property type="evidence" value="ECO:0007669"/>
    <property type="project" value="InterPro"/>
</dbReference>
<comment type="caution">
    <text evidence="2">The sequence shown here is derived from an EMBL/GenBank/DDBJ whole genome shotgun (WGS) entry which is preliminary data.</text>
</comment>
<accession>A0A0G0TT59</accession>
<protein>
    <submittedName>
        <fullName evidence="2">UDP-N-acetyl-D-glucosamine 2-epimerase, UDP-hydrolysing</fullName>
    </submittedName>
</protein>
<dbReference type="PANTHER" id="PTHR43174:SF3">
    <property type="entry name" value="UDP-N-ACETYLGLUCOSAMINE 2-EPIMERASE"/>
    <property type="match status" value="1"/>
</dbReference>
<gene>
    <name evidence="2" type="ORF">UT84_C0013G0020</name>
</gene>
<evidence type="ECO:0000313" key="2">
    <source>
        <dbReference type="EMBL" id="KKR50250.1"/>
    </source>
</evidence>
<organism evidence="2 3">
    <name type="scientific">Candidatus Curtissbacteria bacterium GW2011_GWA1_40_16</name>
    <dbReference type="NCBI Taxonomy" id="1618405"/>
    <lineage>
        <taxon>Bacteria</taxon>
        <taxon>Candidatus Curtissiibacteriota</taxon>
    </lineage>
</organism>
<dbReference type="PATRIC" id="fig|1618405.3.peg.581"/>
<evidence type="ECO:0000259" key="1">
    <source>
        <dbReference type="Pfam" id="PF02350"/>
    </source>
</evidence>
<sequence length="393" mass="44373">MERSILTRKIDKKKRKIVFLTGTRADFGKIKPLVSTLLKSKLFDVHLFVTGMHVDSKYGYTVDEIIKSGFSNIYQFDNNAESGRQDITLAHTLLGFSSYIKLIKPDMIIVHGDRVEALAGSIVGAVNNILVAHIEGGEISGNIDDSIRHSISKMSHLHFVANKAAARRLLQMGENKRSIFTIGSPDLDIMSSGNLPKIAETKKRYGIDYKSYAILMCHSITSELSGLKDKINTLVDAVDKSGLNYVVIHPNNDPGRDIVFDIFSTRLLGNERFKFFPSMRFEHFLTLIKNAQFIIGNSSVGIRETPFYGIPSIDVGSRQNGRTQFAKIKSIFHCDFNKNEILRLLVRFGSKKIKFAPSRHFGNGKSVEKFLKIIETDEFWQTKIQKTFLDINF</sequence>